<dbReference type="EMBL" id="JADBEF010000002">
    <property type="protein sequence ID" value="MBE1566542.1"/>
    <property type="molecule type" value="Genomic_DNA"/>
</dbReference>
<keyword evidence="2" id="KW-1185">Reference proteome</keyword>
<organism evidence="1 2">
    <name type="scientific">Nonomuraea africana</name>
    <dbReference type="NCBI Taxonomy" id="46171"/>
    <lineage>
        <taxon>Bacteria</taxon>
        <taxon>Bacillati</taxon>
        <taxon>Actinomycetota</taxon>
        <taxon>Actinomycetes</taxon>
        <taxon>Streptosporangiales</taxon>
        <taxon>Streptosporangiaceae</taxon>
        <taxon>Nonomuraea</taxon>
    </lineage>
</organism>
<proteinExistence type="predicted"/>
<evidence type="ECO:0000313" key="2">
    <source>
        <dbReference type="Proteomes" id="UP000661607"/>
    </source>
</evidence>
<comment type="caution">
    <text evidence="1">The sequence shown here is derived from an EMBL/GenBank/DDBJ whole genome shotgun (WGS) entry which is preliminary data.</text>
</comment>
<dbReference type="Proteomes" id="UP000661607">
    <property type="component" value="Unassembled WGS sequence"/>
</dbReference>
<reference evidence="1 2" key="1">
    <citation type="submission" date="2020-10" db="EMBL/GenBank/DDBJ databases">
        <title>Sequencing the genomes of 1000 actinobacteria strains.</title>
        <authorList>
            <person name="Klenk H.-P."/>
        </authorList>
    </citation>
    <scope>NUCLEOTIDE SEQUENCE [LARGE SCALE GENOMIC DNA]</scope>
    <source>
        <strain evidence="1 2">DSM 43748</strain>
    </source>
</reference>
<evidence type="ECO:0000313" key="1">
    <source>
        <dbReference type="EMBL" id="MBE1566542.1"/>
    </source>
</evidence>
<dbReference type="RefSeq" id="WP_192781543.1">
    <property type="nucleotide sequence ID" value="NZ_BAAASY010000032.1"/>
</dbReference>
<name>A0ABR9KWX0_9ACTN</name>
<protein>
    <submittedName>
        <fullName evidence="1">Uncharacterized protein</fullName>
    </submittedName>
</protein>
<accession>A0ABR9KWX0</accession>
<gene>
    <name evidence="1" type="ORF">H4W81_009414</name>
</gene>
<sequence length="119" mass="13355">MTRMNWYARLNESNTWTDQYGHKIEVAGMEPRDARNVLTYIERHHEGITRAAANALRDVPLPAFHSQAYDEVFRSAEDEAAAIMADPLSWLASTPLVQALADRAALYVARGALRQQISA</sequence>